<dbReference type="EMBL" id="CAXLJL010000025">
    <property type="protein sequence ID" value="CAL5129762.1"/>
    <property type="molecule type" value="Genomic_DNA"/>
</dbReference>
<feature type="region of interest" description="Disordered" evidence="1">
    <location>
        <begin position="457"/>
        <end position="513"/>
    </location>
</feature>
<dbReference type="Proteomes" id="UP001497525">
    <property type="component" value="Unassembled WGS sequence"/>
</dbReference>
<feature type="compositionally biased region" description="Low complexity" evidence="1">
    <location>
        <begin position="492"/>
        <end position="510"/>
    </location>
</feature>
<keyword evidence="2" id="KW-0732">Signal</keyword>
<feature type="compositionally biased region" description="Pro residues" evidence="1">
    <location>
        <begin position="341"/>
        <end position="353"/>
    </location>
</feature>
<feature type="region of interest" description="Disordered" evidence="1">
    <location>
        <begin position="648"/>
        <end position="686"/>
    </location>
</feature>
<evidence type="ECO:0000256" key="2">
    <source>
        <dbReference type="SAM" id="SignalP"/>
    </source>
</evidence>
<feature type="compositionally biased region" description="Basic and acidic residues" evidence="1">
    <location>
        <begin position="286"/>
        <end position="297"/>
    </location>
</feature>
<evidence type="ECO:0000313" key="3">
    <source>
        <dbReference type="EMBL" id="CAL5129762.1"/>
    </source>
</evidence>
<sequence>MAIHDWRSRHLSMGVVRWVCILSCITRIAQSVIRPPIFRETLTYHEDPRNRSIATGQLRTVRGIVNDSPQADQASDTEIQVKLSYGVTAERKALITCEVIISMNPSEEREGGPRKVSRQSLKERSEKSSSLNQTTTWPPLNALYLVCPQVPTNICYMDCTPSCVLNEHGCAVPHKISHVIEDCRYSRPGQNNLMIQYTVNLEALDNTGQWNCDYRGQRAARPLELRAAERKSPYPSTMVFTSTPKPTSSVTMPLPNAIPVVQPTSTEGVSYSLQSNDIPYNQTGKDFIRNTKSEEKGRQRRINSSNSITSFDIKHGVSRGKVNPRLAQVLCFQPRRQHDQSPPPARGYPPNPLPLTSQNLPLTPETNSSYVQYPSSTDEHPNDALLFYANGQFSHSNGGSRLDSAHYRASNLMPGELTPLGPYGAINPIMFTNESLPRHLGLAGYAGVVPIANRTSPTGNGGSASGGGANNGSMTGSLVLTNESASFTDGNGAPSHPTTSGTPGGTSSLPIIMPVGTHSETYAQLERAQRYSDSRTSYLPSYISDQKEISKEGGGNSLIFANSRSPRNQMIDSGVLRQLSMIQSVPPTDMYEDNGTFRSIQLPPPMTPLVVRFPSGEAGYLIYPAAQGNKEELNNTNSLSRAFIGQGRVRNGQADEQSDRHTTQSTLVATDTESDSGCGAPGFPRSQKLKVSSEAMISQLQRSVSGMTNSVHLAPQDSNVLGQHRCVTTTDSLVHHSSSDIKSSSDDRTSLTNNSIITIDRSVSEADDMVYRSGSTSAERIGGHKITISPAYVILSSQEPPAEGIKVRLTPPGVAVEKITKPLKDSRVGTEELIKQGQTAIPTSVCPDINKKVLVRK</sequence>
<feature type="region of interest" description="Disordered" evidence="1">
    <location>
        <begin position="334"/>
        <end position="364"/>
    </location>
</feature>
<feature type="region of interest" description="Disordered" evidence="1">
    <location>
        <begin position="282"/>
        <end position="307"/>
    </location>
</feature>
<comment type="caution">
    <text evidence="3">The sequence shown here is derived from an EMBL/GenBank/DDBJ whole genome shotgun (WGS) entry which is preliminary data.</text>
</comment>
<feature type="signal peptide" evidence="2">
    <location>
        <begin position="1"/>
        <end position="31"/>
    </location>
</feature>
<organism evidence="3 4">
    <name type="scientific">Calicophoron daubneyi</name>
    <name type="common">Rumen fluke</name>
    <name type="synonym">Paramphistomum daubneyi</name>
    <dbReference type="NCBI Taxonomy" id="300641"/>
    <lineage>
        <taxon>Eukaryota</taxon>
        <taxon>Metazoa</taxon>
        <taxon>Spiralia</taxon>
        <taxon>Lophotrochozoa</taxon>
        <taxon>Platyhelminthes</taxon>
        <taxon>Trematoda</taxon>
        <taxon>Digenea</taxon>
        <taxon>Plagiorchiida</taxon>
        <taxon>Pronocephalata</taxon>
        <taxon>Paramphistomoidea</taxon>
        <taxon>Paramphistomidae</taxon>
        <taxon>Calicophoron</taxon>
    </lineage>
</organism>
<protein>
    <submittedName>
        <fullName evidence="3">Uncharacterized protein</fullName>
    </submittedName>
</protein>
<dbReference type="AlphaFoldDB" id="A0AAV2SX86"/>
<evidence type="ECO:0000256" key="1">
    <source>
        <dbReference type="SAM" id="MobiDB-lite"/>
    </source>
</evidence>
<feature type="compositionally biased region" description="Polar residues" evidence="1">
    <location>
        <begin position="354"/>
        <end position="364"/>
    </location>
</feature>
<feature type="compositionally biased region" description="Gly residues" evidence="1">
    <location>
        <begin position="459"/>
        <end position="470"/>
    </location>
</feature>
<reference evidence="3" key="1">
    <citation type="submission" date="2024-06" db="EMBL/GenBank/DDBJ databases">
        <authorList>
            <person name="Liu X."/>
            <person name="Lenzi L."/>
            <person name="Haldenby T S."/>
            <person name="Uol C."/>
        </authorList>
    </citation>
    <scope>NUCLEOTIDE SEQUENCE</scope>
</reference>
<gene>
    <name evidence="3" type="ORF">CDAUBV1_LOCUS836</name>
</gene>
<accession>A0AAV2SX86</accession>
<feature type="region of interest" description="Disordered" evidence="1">
    <location>
        <begin position="106"/>
        <end position="133"/>
    </location>
</feature>
<feature type="compositionally biased region" description="Polar residues" evidence="1">
    <location>
        <begin position="474"/>
        <end position="489"/>
    </location>
</feature>
<evidence type="ECO:0000313" key="4">
    <source>
        <dbReference type="Proteomes" id="UP001497525"/>
    </source>
</evidence>
<proteinExistence type="predicted"/>
<feature type="chain" id="PRO_5043562102" evidence="2">
    <location>
        <begin position="32"/>
        <end position="857"/>
    </location>
</feature>
<name>A0AAV2SX86_CALDB</name>